<evidence type="ECO:0000313" key="10">
    <source>
        <dbReference type="Proteomes" id="UP001367676"/>
    </source>
</evidence>
<evidence type="ECO:0000313" key="9">
    <source>
        <dbReference type="EMBL" id="KAK7574289.1"/>
    </source>
</evidence>
<reference evidence="9 10" key="1">
    <citation type="submission" date="2024-03" db="EMBL/GenBank/DDBJ databases">
        <title>Adaptation during the transition from Ophiocordyceps entomopathogen to insect associate is accompanied by gene loss and intensified selection.</title>
        <authorList>
            <person name="Ward C.M."/>
            <person name="Onetto C.A."/>
            <person name="Borneman A.R."/>
        </authorList>
    </citation>
    <scope>NUCLEOTIDE SEQUENCE [LARGE SCALE GENOMIC DNA]</scope>
    <source>
        <strain evidence="9">AWRI1</strain>
        <tissue evidence="9">Single Adult Female</tissue>
    </source>
</reference>
<evidence type="ECO:0000259" key="8">
    <source>
        <dbReference type="Pfam" id="PF10502"/>
    </source>
</evidence>
<dbReference type="PANTHER" id="PTHR46041">
    <property type="entry name" value="MITOCHONDRIAL INNER MEMBRANE PROTEASE SUBUNIT 2"/>
    <property type="match status" value="1"/>
</dbReference>
<proteinExistence type="predicted"/>
<feature type="transmembrane region" description="Helical" evidence="7">
    <location>
        <begin position="6"/>
        <end position="29"/>
    </location>
</feature>
<evidence type="ECO:0000256" key="1">
    <source>
        <dbReference type="ARBA" id="ARBA00004167"/>
    </source>
</evidence>
<keyword evidence="6 7" id="KW-0472">Membrane</keyword>
<evidence type="ECO:0000256" key="5">
    <source>
        <dbReference type="ARBA" id="ARBA00022989"/>
    </source>
</evidence>
<dbReference type="SUPFAM" id="SSF51306">
    <property type="entry name" value="LexA/Signal peptidase"/>
    <property type="match status" value="1"/>
</dbReference>
<dbReference type="GO" id="GO:0004252">
    <property type="term" value="F:serine-type endopeptidase activity"/>
    <property type="evidence" value="ECO:0007669"/>
    <property type="project" value="InterPro"/>
</dbReference>
<dbReference type="Proteomes" id="UP001367676">
    <property type="component" value="Unassembled WGS sequence"/>
</dbReference>
<dbReference type="InterPro" id="IPR036286">
    <property type="entry name" value="LexA/Signal_pep-like_sf"/>
</dbReference>
<dbReference type="AlphaFoldDB" id="A0AAN9XYM3"/>
<protein>
    <recommendedName>
        <fullName evidence="8">Peptidase S26 domain-containing protein</fullName>
    </recommendedName>
</protein>
<comment type="subcellular location">
    <subcellularLocation>
        <location evidence="1">Membrane</location>
        <topology evidence="1">Single-pass membrane protein</topology>
    </subcellularLocation>
</comment>
<keyword evidence="10" id="KW-1185">Reference proteome</keyword>
<feature type="domain" description="Peptidase S26" evidence="8">
    <location>
        <begin position="7"/>
        <end position="84"/>
    </location>
</feature>
<evidence type="ECO:0000256" key="6">
    <source>
        <dbReference type="ARBA" id="ARBA00023136"/>
    </source>
</evidence>
<dbReference type="InterPro" id="IPR019533">
    <property type="entry name" value="Peptidase_S26"/>
</dbReference>
<evidence type="ECO:0000256" key="3">
    <source>
        <dbReference type="ARBA" id="ARBA00022692"/>
    </source>
</evidence>
<organism evidence="9 10">
    <name type="scientific">Parthenolecanium corni</name>
    <dbReference type="NCBI Taxonomy" id="536013"/>
    <lineage>
        <taxon>Eukaryota</taxon>
        <taxon>Metazoa</taxon>
        <taxon>Ecdysozoa</taxon>
        <taxon>Arthropoda</taxon>
        <taxon>Hexapoda</taxon>
        <taxon>Insecta</taxon>
        <taxon>Pterygota</taxon>
        <taxon>Neoptera</taxon>
        <taxon>Paraneoptera</taxon>
        <taxon>Hemiptera</taxon>
        <taxon>Sternorrhyncha</taxon>
        <taxon>Coccoidea</taxon>
        <taxon>Coccidae</taxon>
        <taxon>Parthenolecanium</taxon>
    </lineage>
</organism>
<comment type="caution">
    <text evidence="9">The sequence shown here is derived from an EMBL/GenBank/DDBJ whole genome shotgun (WGS) entry which is preliminary data.</text>
</comment>
<dbReference type="GO" id="GO:0006465">
    <property type="term" value="P:signal peptide processing"/>
    <property type="evidence" value="ECO:0007669"/>
    <property type="project" value="InterPro"/>
</dbReference>
<dbReference type="GO" id="GO:0006627">
    <property type="term" value="P:protein processing involved in protein targeting to mitochondrion"/>
    <property type="evidence" value="ECO:0007669"/>
    <property type="project" value="InterPro"/>
</dbReference>
<evidence type="ECO:0000256" key="4">
    <source>
        <dbReference type="ARBA" id="ARBA00022801"/>
    </source>
</evidence>
<keyword evidence="3 7" id="KW-0812">Transmembrane</keyword>
<gene>
    <name evidence="9" type="ORF">V9T40_011480</name>
</gene>
<dbReference type="InterPro" id="IPR037730">
    <property type="entry name" value="IMP2"/>
</dbReference>
<keyword evidence="5 7" id="KW-1133">Transmembrane helix</keyword>
<name>A0AAN9XYM3_9HEMI</name>
<keyword evidence="2" id="KW-0645">Protease</keyword>
<dbReference type="EMBL" id="JBBCAQ010000037">
    <property type="protein sequence ID" value="KAK7574289.1"/>
    <property type="molecule type" value="Genomic_DNA"/>
</dbReference>
<accession>A0AAN9XYM3</accession>
<sequence>MVILKYLVKPLVLAFPIGVTFIDFVGYVARVEGKSMQPLLNPDRNKDFVFLSTWSSRHTKIQRGDVVSFISPKNPDHKIIKRVTSGSKVIILPFHWIRINSGPSRWGW</sequence>
<dbReference type="Gene3D" id="2.10.109.10">
    <property type="entry name" value="Umud Fragment, subunit A"/>
    <property type="match status" value="1"/>
</dbReference>
<dbReference type="GO" id="GO:0042720">
    <property type="term" value="C:mitochondrial inner membrane peptidase complex"/>
    <property type="evidence" value="ECO:0007669"/>
    <property type="project" value="InterPro"/>
</dbReference>
<dbReference type="Pfam" id="PF10502">
    <property type="entry name" value="Peptidase_S26"/>
    <property type="match status" value="1"/>
</dbReference>
<dbReference type="CDD" id="cd06530">
    <property type="entry name" value="S26_SPase_I"/>
    <property type="match status" value="1"/>
</dbReference>
<evidence type="ECO:0000256" key="7">
    <source>
        <dbReference type="SAM" id="Phobius"/>
    </source>
</evidence>
<evidence type="ECO:0000256" key="2">
    <source>
        <dbReference type="ARBA" id="ARBA00022670"/>
    </source>
</evidence>
<keyword evidence="4" id="KW-0378">Hydrolase</keyword>
<dbReference type="PANTHER" id="PTHR46041:SF2">
    <property type="entry name" value="MITOCHONDRIAL INNER MEMBRANE PROTEASE SUBUNIT 2"/>
    <property type="match status" value="1"/>
</dbReference>